<dbReference type="AlphaFoldDB" id="A0AA39TNX9"/>
<feature type="compositionally biased region" description="Pro residues" evidence="1">
    <location>
        <begin position="152"/>
        <end position="162"/>
    </location>
</feature>
<evidence type="ECO:0000256" key="1">
    <source>
        <dbReference type="SAM" id="MobiDB-lite"/>
    </source>
</evidence>
<comment type="caution">
    <text evidence="2">The sequence shown here is derived from an EMBL/GenBank/DDBJ whole genome shotgun (WGS) entry which is preliminary data.</text>
</comment>
<feature type="region of interest" description="Disordered" evidence="1">
    <location>
        <begin position="217"/>
        <end position="247"/>
    </location>
</feature>
<feature type="region of interest" description="Disordered" evidence="1">
    <location>
        <begin position="1"/>
        <end position="53"/>
    </location>
</feature>
<keyword evidence="3" id="KW-1185">Reference proteome</keyword>
<accession>A0AA39TNX9</accession>
<evidence type="ECO:0000313" key="2">
    <source>
        <dbReference type="EMBL" id="KAK0611931.1"/>
    </source>
</evidence>
<evidence type="ECO:0000313" key="3">
    <source>
        <dbReference type="Proteomes" id="UP001175000"/>
    </source>
</evidence>
<gene>
    <name evidence="2" type="ORF">B0T14DRAFT_338828</name>
</gene>
<dbReference type="Proteomes" id="UP001175000">
    <property type="component" value="Unassembled WGS sequence"/>
</dbReference>
<sequence length="247" mass="27190">MEQLSLIPEWKPLPKASGKEDGRPVLQAPSNKGGICYRPSKRSPGRNPPSLTHSTHCIRTHASCRRGCRIECLADADSHIEVQRHHWLRSKCIERSPKSPDSFSCPSSDPFCAGPPNEKPAKATPTTTVCRRGAFLAPIPLRQNPPQGSAPQPKPTSLPAPCAPTNHLRERSLATITPFDTAFRHQLYALTAKTFDSLPGILVQLLPKVQSVQAATGYRQGPARGQSHREEKAGNKRATPKTERRRR</sequence>
<protein>
    <submittedName>
        <fullName evidence="2">Uncharacterized protein</fullName>
    </submittedName>
</protein>
<organism evidence="2 3">
    <name type="scientific">Immersiella caudata</name>
    <dbReference type="NCBI Taxonomy" id="314043"/>
    <lineage>
        <taxon>Eukaryota</taxon>
        <taxon>Fungi</taxon>
        <taxon>Dikarya</taxon>
        <taxon>Ascomycota</taxon>
        <taxon>Pezizomycotina</taxon>
        <taxon>Sordariomycetes</taxon>
        <taxon>Sordariomycetidae</taxon>
        <taxon>Sordariales</taxon>
        <taxon>Lasiosphaeriaceae</taxon>
        <taxon>Immersiella</taxon>
    </lineage>
</organism>
<name>A0AA39TNX9_9PEZI</name>
<proteinExistence type="predicted"/>
<dbReference type="EMBL" id="JAULSU010000007">
    <property type="protein sequence ID" value="KAK0611931.1"/>
    <property type="molecule type" value="Genomic_DNA"/>
</dbReference>
<feature type="region of interest" description="Disordered" evidence="1">
    <location>
        <begin position="138"/>
        <end position="165"/>
    </location>
</feature>
<reference evidence="2" key="1">
    <citation type="submission" date="2023-06" db="EMBL/GenBank/DDBJ databases">
        <title>Genome-scale phylogeny and comparative genomics of the fungal order Sordariales.</title>
        <authorList>
            <consortium name="Lawrence Berkeley National Laboratory"/>
            <person name="Hensen N."/>
            <person name="Bonometti L."/>
            <person name="Westerberg I."/>
            <person name="Brannstrom I.O."/>
            <person name="Guillou S."/>
            <person name="Cros-Aarteil S."/>
            <person name="Calhoun S."/>
            <person name="Haridas S."/>
            <person name="Kuo A."/>
            <person name="Mondo S."/>
            <person name="Pangilinan J."/>
            <person name="Riley R."/>
            <person name="Labutti K."/>
            <person name="Andreopoulos B."/>
            <person name="Lipzen A."/>
            <person name="Chen C."/>
            <person name="Yanf M."/>
            <person name="Daum C."/>
            <person name="Ng V."/>
            <person name="Clum A."/>
            <person name="Steindorff A."/>
            <person name="Ohm R."/>
            <person name="Martin F."/>
            <person name="Silar P."/>
            <person name="Natvig D."/>
            <person name="Lalanne C."/>
            <person name="Gautier V."/>
            <person name="Ament-Velasquez S.L."/>
            <person name="Kruys A."/>
            <person name="Hutchinson M.I."/>
            <person name="Powell A.J."/>
            <person name="Barry K."/>
            <person name="Miller A.N."/>
            <person name="Grigoriev I.V."/>
            <person name="Debuchy R."/>
            <person name="Gladieux P."/>
            <person name="Thoren M.H."/>
            <person name="Johannesson H."/>
        </authorList>
    </citation>
    <scope>NUCLEOTIDE SEQUENCE</scope>
    <source>
        <strain evidence="2">CBS 606.72</strain>
    </source>
</reference>